<feature type="compositionally biased region" description="Gly residues" evidence="6">
    <location>
        <begin position="549"/>
        <end position="559"/>
    </location>
</feature>
<protein>
    <recommendedName>
        <fullName evidence="7">NAC domain-containing protein</fullName>
    </recommendedName>
</protein>
<evidence type="ECO:0000256" key="6">
    <source>
        <dbReference type="SAM" id="MobiDB-lite"/>
    </source>
</evidence>
<gene>
    <name evidence="8" type="primary">A10p001100.1_BraROA</name>
    <name evidence="8" type="ORF">IGI04_039228</name>
</gene>
<sequence length="1471" mass="164978">MVDPPVGYRFHPTDEEIVGDYVRPKNIESNTSRVDEVMNTVDIYEFDHKSRINSTDTVWYFFGCKKDQHNRGERQSRRTKSGFWKKTGVTMDIMRKRGNREKIGENRVFVFQYSKILGGPSKPKSDWVMHEHVATFLSPDSPNQTMMMMKCTVCKVMFKGDERVLSSSSSSAGQIQHHHLSLIPHVKSNNSGGLSTETEVEPRQFTGFPHLEEETLFVDEILRGFNNPPTDDWNSLFSNDEEQGNTMFMQEDRNDYRPKMSLTGVFIGHSDDDSDSDSISSRTTTGSIKTSSTCVTFGCSNHPTDLPESPSSSTIESGSVTQEVSQALGTNTVTSERKMNPCDDDAQLSEIGGDKIDQEMVIKNKRAAQSSSTRKETDNVLYFFCPKENRYNRGERQSRKTKSGSWKKTGVTTNIMRKRGDCEKIGEKRVFVFQYSKILGGSKSKSDWVMHEYVATFVFPAQTPMVTYALCKVMFKGDASDLPSSSAAAPAGGGGSGGSGGGGCEGGGGSGGGGCDVRGGDGDGGGNRGGGGGSGGGCDGGGGGGDGGCDGGGGSGGGGEVEHTHSLITPMNNRGGGMSAEAEAETERSSSELHNLRQFSGFLHLEEETQMEDAIRRAINNLSPHDLNCLLNNDYDDEEQGNTQEPLLASPWGVRRMRRVESTIKVQWRVLVGIEGCVQRRLRTLTSLESVYALVMLVCVPSTSMFFSSAKSRRESRDQVWYFFCRKDKRGERQSRKTKSGFWKKTGPTMDIFQKRGDREKIGEKRVLVFHLSGSKSKSDWVMHEYVATFLPPTDQVSKSSLDASKEKYDDVQGTEMGEYYKMDQEVINSKIGKSSSMLHILIVFCFFFSARLRLTQKVYRQRREMGDPVGYRFHPTDEEIVGDYVRPKNIESNTSHVDEVMNTVDIYEFDPWELLCKSRINSTDEDQQNRGERQSRRTKSGFWKKTGVTMDIMRKRGNREKIGEKRVFVFQYSKILGGPSKPKSDWVMHEYVATFLSPNFPNQTMTYTVCKVMFKGDERVLSSSSSAVAGEIEHGLSLIPLVDTYSAGLSIETEVDPRQFTGFLHLEEETQFEDEMFRVFNNLPTDDWNSLFNNDEEQGNTMFMQEDRNDYRPKKSLTGVFVSDDDSDSDSITTTCSLKSSSTCVTFGSSNPPIYLPDSPCSTIESVSLTQEVSKALGANSAISEKKMSPCDDDAQVNEIGGDQMGQEMDDTKIHQENQAMFLCLENMMLIAKLVCPLLKKWKIEWVSDSFLRTRRSWTITSGSKIAVVPTLTMSIKPLEQSTSVASILGTKSRRESRDQVWYFFCRKDKRGERQSRKTKSGFWKKTGPTMDIFQKRGDREKIGEKRVLVFHLSGSKSKSDWVMHEYVATFLPPTDQGLQDPSQFNVSTDDFNCFLNYNDDEEEQGNTMFMQYDLLKKHLVSKSSLDASKEKYDDVQGTEMGEYYKMDQEVINSKIGSFFTGNPKLHQEN</sequence>
<organism evidence="8 9">
    <name type="scientific">Brassica rapa subsp. trilocularis</name>
    <dbReference type="NCBI Taxonomy" id="1813537"/>
    <lineage>
        <taxon>Eukaryota</taxon>
        <taxon>Viridiplantae</taxon>
        <taxon>Streptophyta</taxon>
        <taxon>Embryophyta</taxon>
        <taxon>Tracheophyta</taxon>
        <taxon>Spermatophyta</taxon>
        <taxon>Magnoliopsida</taxon>
        <taxon>eudicotyledons</taxon>
        <taxon>Gunneridae</taxon>
        <taxon>Pentapetalae</taxon>
        <taxon>rosids</taxon>
        <taxon>malvids</taxon>
        <taxon>Brassicales</taxon>
        <taxon>Brassicaceae</taxon>
        <taxon>Brassiceae</taxon>
        <taxon>Brassica</taxon>
    </lineage>
</organism>
<proteinExistence type="predicted"/>
<keyword evidence="3" id="KW-0238">DNA-binding</keyword>
<feature type="domain" description="NAC" evidence="7">
    <location>
        <begin position="315"/>
        <end position="476"/>
    </location>
</feature>
<evidence type="ECO:0000313" key="8">
    <source>
        <dbReference type="EMBL" id="KAG5374632.1"/>
    </source>
</evidence>
<reference evidence="8 9" key="1">
    <citation type="submission" date="2021-03" db="EMBL/GenBank/DDBJ databases">
        <authorList>
            <person name="King G.J."/>
            <person name="Bancroft I."/>
            <person name="Baten A."/>
            <person name="Bloomfield J."/>
            <person name="Borpatragohain P."/>
            <person name="He Z."/>
            <person name="Irish N."/>
            <person name="Irwin J."/>
            <person name="Liu K."/>
            <person name="Mauleon R.P."/>
            <person name="Moore J."/>
            <person name="Morris R."/>
            <person name="Ostergaard L."/>
            <person name="Wang B."/>
            <person name="Wells R."/>
        </authorList>
    </citation>
    <scope>NUCLEOTIDE SEQUENCE [LARGE SCALE GENOMIC DNA]</scope>
    <source>
        <strain evidence="8">R-o-18</strain>
        <tissue evidence="8">Leaf</tissue>
    </source>
</reference>
<evidence type="ECO:0000259" key="7">
    <source>
        <dbReference type="PROSITE" id="PS51005"/>
    </source>
</evidence>
<dbReference type="EMBL" id="JADBGQ010000010">
    <property type="protein sequence ID" value="KAG5374632.1"/>
    <property type="molecule type" value="Genomic_DNA"/>
</dbReference>
<dbReference type="Pfam" id="PF02365">
    <property type="entry name" value="NAM"/>
    <property type="match status" value="5"/>
</dbReference>
<dbReference type="SUPFAM" id="SSF101941">
    <property type="entry name" value="NAC domain"/>
    <property type="match status" value="5"/>
</dbReference>
<evidence type="ECO:0000256" key="2">
    <source>
        <dbReference type="ARBA" id="ARBA00023015"/>
    </source>
</evidence>
<dbReference type="InterPro" id="IPR036093">
    <property type="entry name" value="NAC_dom_sf"/>
</dbReference>
<evidence type="ECO:0000256" key="1">
    <source>
        <dbReference type="ARBA" id="ARBA00004123"/>
    </source>
</evidence>
<dbReference type="Proteomes" id="UP000823674">
    <property type="component" value="Chromosome A10"/>
</dbReference>
<feature type="compositionally biased region" description="Low complexity" evidence="6">
    <location>
        <begin position="277"/>
        <end position="287"/>
    </location>
</feature>
<keyword evidence="5" id="KW-0539">Nucleus</keyword>
<feature type="region of interest" description="Disordered" evidence="6">
    <location>
        <begin position="268"/>
        <end position="287"/>
    </location>
</feature>
<keyword evidence="9" id="KW-1185">Reference proteome</keyword>
<dbReference type="Gene3D" id="2.170.150.80">
    <property type="entry name" value="NAC domain"/>
    <property type="match status" value="5"/>
</dbReference>
<keyword evidence="2" id="KW-0805">Transcription regulation</keyword>
<dbReference type="InterPro" id="IPR003441">
    <property type="entry name" value="NAC-dom"/>
</dbReference>
<feature type="domain" description="NAC" evidence="7">
    <location>
        <begin position="868"/>
        <end position="1016"/>
    </location>
</feature>
<evidence type="ECO:0000256" key="3">
    <source>
        <dbReference type="ARBA" id="ARBA00023125"/>
    </source>
</evidence>
<name>A0ABQ7KJA1_BRACM</name>
<dbReference type="PANTHER" id="PTHR31989">
    <property type="entry name" value="NAC DOMAIN-CONTAINING PROTEIN 82-RELATED"/>
    <property type="match status" value="1"/>
</dbReference>
<feature type="domain" description="NAC" evidence="7">
    <location>
        <begin position="1239"/>
        <end position="1400"/>
    </location>
</feature>
<accession>A0ABQ7KJA1</accession>
<feature type="domain" description="NAC" evidence="7">
    <location>
        <begin position="650"/>
        <end position="810"/>
    </location>
</feature>
<evidence type="ECO:0000256" key="5">
    <source>
        <dbReference type="ARBA" id="ARBA00023242"/>
    </source>
</evidence>
<feature type="region of interest" description="Disordered" evidence="6">
    <location>
        <begin position="549"/>
        <end position="593"/>
    </location>
</feature>
<evidence type="ECO:0000313" key="9">
    <source>
        <dbReference type="Proteomes" id="UP000823674"/>
    </source>
</evidence>
<dbReference type="PROSITE" id="PS51005">
    <property type="entry name" value="NAC"/>
    <property type="match status" value="5"/>
</dbReference>
<evidence type="ECO:0000256" key="4">
    <source>
        <dbReference type="ARBA" id="ARBA00023163"/>
    </source>
</evidence>
<feature type="region of interest" description="Disordered" evidence="6">
    <location>
        <begin position="303"/>
        <end position="323"/>
    </location>
</feature>
<feature type="compositionally biased region" description="Low complexity" evidence="6">
    <location>
        <begin position="307"/>
        <end position="319"/>
    </location>
</feature>
<feature type="domain" description="NAC" evidence="7">
    <location>
        <begin position="4"/>
        <end position="159"/>
    </location>
</feature>
<comment type="subcellular location">
    <subcellularLocation>
        <location evidence="1">Nucleus</location>
    </subcellularLocation>
</comment>
<comment type="caution">
    <text evidence="8">The sequence shown here is derived from an EMBL/GenBank/DDBJ whole genome shotgun (WGS) entry which is preliminary data.</text>
</comment>
<keyword evidence="4" id="KW-0804">Transcription</keyword>